<dbReference type="EMBL" id="JBIRYL010000002">
    <property type="protein sequence ID" value="MFI2230812.1"/>
    <property type="molecule type" value="Genomic_DNA"/>
</dbReference>
<evidence type="ECO:0008006" key="4">
    <source>
        <dbReference type="Google" id="ProtNLM"/>
    </source>
</evidence>
<sequence>MTTATLSAPTTSDDLMRRTLRLDGWGTGVFGVLMLAGAVPLQDPLGLPTSWSIPFGVAMLGGATALLLIAGYPVISPRHGTGVVVFNSVCVLGLLALPFSGLLELTGAGVAFVSSGALVVAVFAALEYTGLRRITG</sequence>
<protein>
    <recommendedName>
        <fullName evidence="4">SPW repeat-containing protein</fullName>
    </recommendedName>
</protein>
<feature type="transmembrane region" description="Helical" evidence="1">
    <location>
        <begin position="105"/>
        <end position="126"/>
    </location>
</feature>
<reference evidence="2 3" key="1">
    <citation type="submission" date="2024-10" db="EMBL/GenBank/DDBJ databases">
        <title>The Natural Products Discovery Center: Release of the First 8490 Sequenced Strains for Exploring Actinobacteria Biosynthetic Diversity.</title>
        <authorList>
            <person name="Kalkreuter E."/>
            <person name="Kautsar S.A."/>
            <person name="Yang D."/>
            <person name="Bader C.D."/>
            <person name="Teijaro C.N."/>
            <person name="Fluegel L."/>
            <person name="Davis C.M."/>
            <person name="Simpson J.R."/>
            <person name="Lauterbach L."/>
            <person name="Steele A.D."/>
            <person name="Gui C."/>
            <person name="Meng S."/>
            <person name="Li G."/>
            <person name="Viehrig K."/>
            <person name="Ye F."/>
            <person name="Su P."/>
            <person name="Kiefer A.F."/>
            <person name="Nichols A."/>
            <person name="Cepeda A.J."/>
            <person name="Yan W."/>
            <person name="Fan B."/>
            <person name="Jiang Y."/>
            <person name="Adhikari A."/>
            <person name="Zheng C.-J."/>
            <person name="Schuster L."/>
            <person name="Cowan T.M."/>
            <person name="Smanski M.J."/>
            <person name="Chevrette M.G."/>
            <person name="De Carvalho L.P.S."/>
            <person name="Shen B."/>
        </authorList>
    </citation>
    <scope>NUCLEOTIDE SEQUENCE [LARGE SCALE GENOMIC DNA]</scope>
    <source>
        <strain evidence="2 3">NPDC019377</strain>
    </source>
</reference>
<evidence type="ECO:0000313" key="2">
    <source>
        <dbReference type="EMBL" id="MFI2230812.1"/>
    </source>
</evidence>
<comment type="caution">
    <text evidence="2">The sequence shown here is derived from an EMBL/GenBank/DDBJ whole genome shotgun (WGS) entry which is preliminary data.</text>
</comment>
<feature type="transmembrane region" description="Helical" evidence="1">
    <location>
        <begin position="22"/>
        <end position="41"/>
    </location>
</feature>
<gene>
    <name evidence="2" type="ORF">ACH49Z_13265</name>
</gene>
<keyword evidence="1" id="KW-1133">Transmembrane helix</keyword>
<evidence type="ECO:0000313" key="3">
    <source>
        <dbReference type="Proteomes" id="UP001611494"/>
    </source>
</evidence>
<dbReference type="RefSeq" id="WP_039823556.1">
    <property type="nucleotide sequence ID" value="NZ_JBFAAV010000041.1"/>
</dbReference>
<feature type="transmembrane region" description="Helical" evidence="1">
    <location>
        <begin position="53"/>
        <end position="75"/>
    </location>
</feature>
<keyword evidence="3" id="KW-1185">Reference proteome</keyword>
<dbReference type="Proteomes" id="UP001611494">
    <property type="component" value="Unassembled WGS sequence"/>
</dbReference>
<accession>A0ABW7VW68</accession>
<keyword evidence="1" id="KW-0812">Transmembrane</keyword>
<name>A0ABW7VW68_9NOCA</name>
<evidence type="ECO:0000256" key="1">
    <source>
        <dbReference type="SAM" id="Phobius"/>
    </source>
</evidence>
<keyword evidence="1" id="KW-0472">Membrane</keyword>
<proteinExistence type="predicted"/>
<feature type="transmembrane region" description="Helical" evidence="1">
    <location>
        <begin position="82"/>
        <end position="99"/>
    </location>
</feature>
<organism evidence="2 3">
    <name type="scientific">Nocardia testacea</name>
    <dbReference type="NCBI Taxonomy" id="248551"/>
    <lineage>
        <taxon>Bacteria</taxon>
        <taxon>Bacillati</taxon>
        <taxon>Actinomycetota</taxon>
        <taxon>Actinomycetes</taxon>
        <taxon>Mycobacteriales</taxon>
        <taxon>Nocardiaceae</taxon>
        <taxon>Nocardia</taxon>
    </lineage>
</organism>